<accession>A0A2S1YKW3</accession>
<evidence type="ECO:0000256" key="2">
    <source>
        <dbReference type="ARBA" id="ARBA00022748"/>
    </source>
</evidence>
<dbReference type="InterPro" id="IPR017937">
    <property type="entry name" value="Thioredoxin_CS"/>
</dbReference>
<keyword evidence="5" id="KW-0732">Signal</keyword>
<dbReference type="EMBL" id="CP029255">
    <property type="protein sequence ID" value="AWK04704.1"/>
    <property type="molecule type" value="Genomic_DNA"/>
</dbReference>
<evidence type="ECO:0000256" key="4">
    <source>
        <dbReference type="ARBA" id="ARBA00023284"/>
    </source>
</evidence>
<reference evidence="7 8" key="1">
    <citation type="submission" date="2018-05" db="EMBL/GenBank/DDBJ databases">
        <title>Genome sequencing of Flavobacterium sp. HYN0056.</title>
        <authorList>
            <person name="Yi H."/>
            <person name="Baek C."/>
        </authorList>
    </citation>
    <scope>NUCLEOTIDE SEQUENCE [LARGE SCALE GENOMIC DNA]</scope>
    <source>
        <strain evidence="7 8">HYN0056</strain>
    </source>
</reference>
<dbReference type="Gene3D" id="3.40.30.10">
    <property type="entry name" value="Glutaredoxin"/>
    <property type="match status" value="1"/>
</dbReference>
<name>A0A2S1YKW3_9FLAO</name>
<dbReference type="AlphaFoldDB" id="A0A2S1YKW3"/>
<feature type="chain" id="PRO_5015628999" evidence="5">
    <location>
        <begin position="25"/>
        <end position="400"/>
    </location>
</feature>
<dbReference type="PROSITE" id="PS51352">
    <property type="entry name" value="THIOREDOXIN_2"/>
    <property type="match status" value="1"/>
</dbReference>
<evidence type="ECO:0000313" key="7">
    <source>
        <dbReference type="EMBL" id="AWK04704.1"/>
    </source>
</evidence>
<dbReference type="RefSeq" id="WP_109192188.1">
    <property type="nucleotide sequence ID" value="NZ_CP029255.1"/>
</dbReference>
<dbReference type="GO" id="GO:0030313">
    <property type="term" value="C:cell envelope"/>
    <property type="evidence" value="ECO:0007669"/>
    <property type="project" value="UniProtKB-SubCell"/>
</dbReference>
<dbReference type="Pfam" id="PF14289">
    <property type="entry name" value="DUF4369"/>
    <property type="match status" value="1"/>
</dbReference>
<dbReference type="InterPro" id="IPR050553">
    <property type="entry name" value="Thioredoxin_ResA/DsbE_sf"/>
</dbReference>
<proteinExistence type="predicted"/>
<feature type="domain" description="Thioredoxin" evidence="6">
    <location>
        <begin position="263"/>
        <end position="400"/>
    </location>
</feature>
<dbReference type="PANTHER" id="PTHR42852:SF6">
    <property type="entry name" value="THIOL:DISULFIDE INTERCHANGE PROTEIN DSBE"/>
    <property type="match status" value="1"/>
</dbReference>
<dbReference type="InterPro" id="IPR013766">
    <property type="entry name" value="Thioredoxin_domain"/>
</dbReference>
<keyword evidence="3" id="KW-1015">Disulfide bond</keyword>
<keyword evidence="2" id="KW-0201">Cytochrome c-type biogenesis</keyword>
<dbReference type="GO" id="GO:0017004">
    <property type="term" value="P:cytochrome complex assembly"/>
    <property type="evidence" value="ECO:0007669"/>
    <property type="project" value="UniProtKB-KW"/>
</dbReference>
<evidence type="ECO:0000256" key="3">
    <source>
        <dbReference type="ARBA" id="ARBA00023157"/>
    </source>
</evidence>
<dbReference type="GO" id="GO:0016491">
    <property type="term" value="F:oxidoreductase activity"/>
    <property type="evidence" value="ECO:0007669"/>
    <property type="project" value="InterPro"/>
</dbReference>
<dbReference type="PANTHER" id="PTHR42852">
    <property type="entry name" value="THIOL:DISULFIDE INTERCHANGE PROTEIN DSBE"/>
    <property type="match status" value="1"/>
</dbReference>
<evidence type="ECO:0000256" key="5">
    <source>
        <dbReference type="SAM" id="SignalP"/>
    </source>
</evidence>
<dbReference type="InterPro" id="IPR036249">
    <property type="entry name" value="Thioredoxin-like_sf"/>
</dbReference>
<keyword evidence="8" id="KW-1185">Reference proteome</keyword>
<keyword evidence="4" id="KW-0676">Redox-active center</keyword>
<evidence type="ECO:0000313" key="8">
    <source>
        <dbReference type="Proteomes" id="UP000245250"/>
    </source>
</evidence>
<dbReference type="InterPro" id="IPR025380">
    <property type="entry name" value="DUF4369"/>
</dbReference>
<protein>
    <submittedName>
        <fullName evidence="7">Thiol:disulfide interchange protein</fullName>
    </submittedName>
</protein>
<evidence type="ECO:0000259" key="6">
    <source>
        <dbReference type="PROSITE" id="PS51352"/>
    </source>
</evidence>
<dbReference type="KEGG" id="fcr:HYN56_10915"/>
<comment type="subcellular location">
    <subcellularLocation>
        <location evidence="1">Cell envelope</location>
    </subcellularLocation>
</comment>
<gene>
    <name evidence="7" type="ORF">HYN56_10915</name>
</gene>
<dbReference type="CDD" id="cd02966">
    <property type="entry name" value="TlpA_like_family"/>
    <property type="match status" value="1"/>
</dbReference>
<dbReference type="PROSITE" id="PS00194">
    <property type="entry name" value="THIOREDOXIN_1"/>
    <property type="match status" value="1"/>
</dbReference>
<feature type="signal peptide" evidence="5">
    <location>
        <begin position="1"/>
        <end position="24"/>
    </location>
</feature>
<sequence>MNAIKYKILGLCIFLLTISNSSIAQKKKAAAPAASYTIEGNVTGLEEGIAVKLIPGATHSSELPVAETTIKEGKFTFTGKLNEPRLFFIAFGKDKGYMNLLVENAKIKVTADAEVSKKEDERITFKNQVITGSKSNDYYKKETAFRDELEKDYAAYHTKDSDELSKLIGAARKEKNTKTADSLQNLPVWKKFEADEKAFFTKVEKTTLAVITKHKDSWWGPFFMMTQYSYFTPEQKPIYEQFSEAAKKSYYGQVADKDLNPKSLIGTSVANFNLKDKDGKAYTAKEIVAGKKYILIDFWASWCAPCRKEIPNLKTAYAEYAGKGFEILSISIDKDEKAWQKALGQENMQWHNLIDDNKVSKSFNVKTIPATYLVDSKGVIIGDNLRGADLEAKLKELLKS</sequence>
<dbReference type="InterPro" id="IPR000866">
    <property type="entry name" value="AhpC/TSA"/>
</dbReference>
<dbReference type="Pfam" id="PF00578">
    <property type="entry name" value="AhpC-TSA"/>
    <property type="match status" value="1"/>
</dbReference>
<dbReference type="GO" id="GO:0016209">
    <property type="term" value="F:antioxidant activity"/>
    <property type="evidence" value="ECO:0007669"/>
    <property type="project" value="InterPro"/>
</dbReference>
<dbReference type="Proteomes" id="UP000245250">
    <property type="component" value="Chromosome"/>
</dbReference>
<organism evidence="7 8">
    <name type="scientific">Flavobacterium crocinum</name>
    <dbReference type="NCBI Taxonomy" id="2183896"/>
    <lineage>
        <taxon>Bacteria</taxon>
        <taxon>Pseudomonadati</taxon>
        <taxon>Bacteroidota</taxon>
        <taxon>Flavobacteriia</taxon>
        <taxon>Flavobacteriales</taxon>
        <taxon>Flavobacteriaceae</taxon>
        <taxon>Flavobacterium</taxon>
    </lineage>
</organism>
<evidence type="ECO:0000256" key="1">
    <source>
        <dbReference type="ARBA" id="ARBA00004196"/>
    </source>
</evidence>
<dbReference type="SUPFAM" id="SSF52833">
    <property type="entry name" value="Thioredoxin-like"/>
    <property type="match status" value="1"/>
</dbReference>
<dbReference type="OrthoDB" id="9794348at2"/>